<comment type="subunit">
    <text evidence="3 10">Homodimer.</text>
</comment>
<feature type="region of interest" description="Disordered" evidence="13">
    <location>
        <begin position="1"/>
        <end position="34"/>
    </location>
</feature>
<keyword evidence="5 10" id="KW-0346">Stress response</keyword>
<evidence type="ECO:0000256" key="13">
    <source>
        <dbReference type="SAM" id="MobiDB-lite"/>
    </source>
</evidence>
<evidence type="ECO:0000256" key="3">
    <source>
        <dbReference type="ARBA" id="ARBA00011738"/>
    </source>
</evidence>
<name>A0A8F9XHK7_9BACT</name>
<dbReference type="GO" id="GO:0006457">
    <property type="term" value="P:protein folding"/>
    <property type="evidence" value="ECO:0007669"/>
    <property type="project" value="InterPro"/>
</dbReference>
<sequence length="188" mass="19954">MTKDSADTTEPTSAAPGDTNRTAESAEPIANGDVATAKKEAAEHYDRYVRAVADHENFRKRTVREKEELRLFAASRVLEDLLPVLDNLGLGLAAAKQPNADVKALTAGVEMVLTQLKSALANHGLKEIAPAGQVFDPNLHEAISHQPSADVPAEHVSTVVRTGYSLNGRLLRPASVVVSSGPAKEGKS</sequence>
<dbReference type="AlphaFoldDB" id="A0A8F9XHK7"/>
<keyword evidence="4 10" id="KW-0963">Cytoplasm</keyword>
<dbReference type="Pfam" id="PF01025">
    <property type="entry name" value="GrpE"/>
    <property type="match status" value="1"/>
</dbReference>
<dbReference type="Proteomes" id="UP000825051">
    <property type="component" value="Chromosome"/>
</dbReference>
<accession>A0A8F9XHK7</accession>
<dbReference type="GO" id="GO:0051087">
    <property type="term" value="F:protein-folding chaperone binding"/>
    <property type="evidence" value="ECO:0007669"/>
    <property type="project" value="InterPro"/>
</dbReference>
<evidence type="ECO:0000256" key="4">
    <source>
        <dbReference type="ARBA" id="ARBA00022490"/>
    </source>
</evidence>
<reference evidence="14" key="1">
    <citation type="submission" date="2021-08" db="EMBL/GenBank/DDBJ databases">
        <title>Genome of a novel bacterium of the phylum Verrucomicrobia, Oleiharenicola sp. KSB-15.</title>
        <authorList>
            <person name="Chung J.-H."/>
            <person name="Ahn J.-H."/>
            <person name="Yoon Y."/>
            <person name="Kim D.-Y."/>
            <person name="An S.-H."/>
            <person name="Park I."/>
            <person name="Yeon J."/>
        </authorList>
    </citation>
    <scope>NUCLEOTIDE SEQUENCE</scope>
    <source>
        <strain evidence="14">KSB-15</strain>
    </source>
</reference>
<dbReference type="PANTHER" id="PTHR21237:SF23">
    <property type="entry name" value="GRPE PROTEIN HOMOLOG, MITOCHONDRIAL"/>
    <property type="match status" value="1"/>
</dbReference>
<dbReference type="PROSITE" id="PS01071">
    <property type="entry name" value="GRPE"/>
    <property type="match status" value="1"/>
</dbReference>
<dbReference type="SUPFAM" id="SSF58014">
    <property type="entry name" value="Coiled-coil domain of nucleotide exchange factor GrpE"/>
    <property type="match status" value="1"/>
</dbReference>
<dbReference type="InterPro" id="IPR009012">
    <property type="entry name" value="GrpE_head"/>
</dbReference>
<dbReference type="Gene3D" id="3.90.20.20">
    <property type="match status" value="1"/>
</dbReference>
<keyword evidence="15" id="KW-1185">Reference proteome</keyword>
<evidence type="ECO:0000256" key="2">
    <source>
        <dbReference type="ARBA" id="ARBA00009054"/>
    </source>
</evidence>
<dbReference type="GO" id="GO:0051082">
    <property type="term" value="F:unfolded protein binding"/>
    <property type="evidence" value="ECO:0007669"/>
    <property type="project" value="TreeGrafter"/>
</dbReference>
<evidence type="ECO:0000256" key="5">
    <source>
        <dbReference type="ARBA" id="ARBA00023016"/>
    </source>
</evidence>
<evidence type="ECO:0000313" key="14">
    <source>
        <dbReference type="EMBL" id="QYM79435.1"/>
    </source>
</evidence>
<proteinExistence type="inferred from homology"/>
<evidence type="ECO:0000256" key="11">
    <source>
        <dbReference type="RuleBase" id="RU000639"/>
    </source>
</evidence>
<evidence type="ECO:0000256" key="1">
    <source>
        <dbReference type="ARBA" id="ARBA00004496"/>
    </source>
</evidence>
<gene>
    <name evidence="10" type="primary">grpE</name>
    <name evidence="14" type="ORF">K0B96_02100</name>
</gene>
<dbReference type="CDD" id="cd00446">
    <property type="entry name" value="GrpE"/>
    <property type="match status" value="1"/>
</dbReference>
<dbReference type="GO" id="GO:0005737">
    <property type="term" value="C:cytoplasm"/>
    <property type="evidence" value="ECO:0007669"/>
    <property type="project" value="UniProtKB-SubCell"/>
</dbReference>
<dbReference type="SUPFAM" id="SSF51064">
    <property type="entry name" value="Head domain of nucleotide exchange factor GrpE"/>
    <property type="match status" value="1"/>
</dbReference>
<evidence type="ECO:0000256" key="9">
    <source>
        <dbReference type="ARBA" id="ARBA00076414"/>
    </source>
</evidence>
<dbReference type="InterPro" id="IPR000740">
    <property type="entry name" value="GrpE"/>
</dbReference>
<comment type="subcellular location">
    <subcellularLocation>
        <location evidence="1 10">Cytoplasm</location>
    </subcellularLocation>
</comment>
<dbReference type="HAMAP" id="MF_01151">
    <property type="entry name" value="GrpE"/>
    <property type="match status" value="1"/>
</dbReference>
<comment type="function">
    <text evidence="7 10 11">Participates actively in the response to hyperosmotic and heat shock by preventing the aggregation of stress-denatured proteins, in association with DnaK and GrpE. It is the nucleotide exchange factor for DnaK and may function as a thermosensor. Unfolded proteins bind initially to DnaJ; upon interaction with the DnaJ-bound protein, DnaK hydrolyzes its bound ATP, resulting in the formation of a stable complex. GrpE releases ADP from DnaK; ATP binding to DnaK triggers the release of the substrate protein, thus completing the reaction cycle. Several rounds of ATP-dependent interactions between DnaJ, DnaK and GrpE are required for fully efficient folding.</text>
</comment>
<evidence type="ECO:0000313" key="15">
    <source>
        <dbReference type="Proteomes" id="UP000825051"/>
    </source>
</evidence>
<evidence type="ECO:0000256" key="6">
    <source>
        <dbReference type="ARBA" id="ARBA00023186"/>
    </source>
</evidence>
<evidence type="ECO:0000256" key="7">
    <source>
        <dbReference type="ARBA" id="ARBA00053401"/>
    </source>
</evidence>
<dbReference type="FunFam" id="2.30.22.10:FF:000001">
    <property type="entry name" value="Protein GrpE"/>
    <property type="match status" value="1"/>
</dbReference>
<dbReference type="KEGG" id="ole:K0B96_02100"/>
<dbReference type="PANTHER" id="PTHR21237">
    <property type="entry name" value="GRPE PROTEIN"/>
    <property type="match status" value="1"/>
</dbReference>
<dbReference type="Gene3D" id="2.30.22.10">
    <property type="entry name" value="Head domain of nucleotide exchange factor GrpE"/>
    <property type="match status" value="1"/>
</dbReference>
<dbReference type="EMBL" id="CP080507">
    <property type="protein sequence ID" value="QYM79435.1"/>
    <property type="molecule type" value="Genomic_DNA"/>
</dbReference>
<evidence type="ECO:0000256" key="12">
    <source>
        <dbReference type="RuleBase" id="RU004478"/>
    </source>
</evidence>
<keyword evidence="6 10" id="KW-0143">Chaperone</keyword>
<comment type="similarity">
    <text evidence="2 10 12">Belongs to the GrpE family.</text>
</comment>
<dbReference type="GO" id="GO:0042803">
    <property type="term" value="F:protein homodimerization activity"/>
    <property type="evidence" value="ECO:0007669"/>
    <property type="project" value="InterPro"/>
</dbReference>
<dbReference type="PRINTS" id="PR00773">
    <property type="entry name" value="GRPEPROTEIN"/>
</dbReference>
<dbReference type="InterPro" id="IPR013805">
    <property type="entry name" value="GrpE_CC"/>
</dbReference>
<dbReference type="RefSeq" id="WP_220163305.1">
    <property type="nucleotide sequence ID" value="NZ_CP080507.1"/>
</dbReference>
<evidence type="ECO:0000256" key="10">
    <source>
        <dbReference type="HAMAP-Rule" id="MF_01151"/>
    </source>
</evidence>
<dbReference type="GO" id="GO:0000774">
    <property type="term" value="F:adenyl-nucleotide exchange factor activity"/>
    <property type="evidence" value="ECO:0007669"/>
    <property type="project" value="InterPro"/>
</dbReference>
<protein>
    <recommendedName>
        <fullName evidence="8 10">Protein GrpE</fullName>
    </recommendedName>
    <alternativeName>
        <fullName evidence="9 10">HSP-70 cofactor</fullName>
    </alternativeName>
</protein>
<evidence type="ECO:0000256" key="8">
    <source>
        <dbReference type="ARBA" id="ARBA00072274"/>
    </source>
</evidence>
<organism evidence="14 15">
    <name type="scientific">Horticoccus luteus</name>
    <dbReference type="NCBI Taxonomy" id="2862869"/>
    <lineage>
        <taxon>Bacteria</taxon>
        <taxon>Pseudomonadati</taxon>
        <taxon>Verrucomicrobiota</taxon>
        <taxon>Opitutia</taxon>
        <taxon>Opitutales</taxon>
        <taxon>Opitutaceae</taxon>
        <taxon>Horticoccus</taxon>
    </lineage>
</organism>